<dbReference type="EMBL" id="BK016133">
    <property type="protein sequence ID" value="DAF97486.1"/>
    <property type="molecule type" value="Genomic_DNA"/>
</dbReference>
<accession>A0A8S5USY8</accession>
<name>A0A8S5USY8_9CAUD</name>
<organism evidence="2">
    <name type="scientific">Myoviridae sp. ctijX18</name>
    <dbReference type="NCBI Taxonomy" id="2825154"/>
    <lineage>
        <taxon>Viruses</taxon>
        <taxon>Duplodnaviria</taxon>
        <taxon>Heunggongvirae</taxon>
        <taxon>Uroviricota</taxon>
        <taxon>Caudoviricetes</taxon>
    </lineage>
</organism>
<sequence length="418" mass="45544">MAKNKRSPIPAKGALGKAKGKGKSGTIAGANSEKDKKVTVFNSVEDKNLQTKDAYEAELSSTINSLYKFSTTMSLGDISSSLKGGVGMLSKITGYISKAREIGEKVKSGNILDGVGNLAPGAKSAMQKMGMDPSIVDKIQAAAQMGVKAADTYKQIKSGNLNVLDGAQALAKSILGVELPVIKDIQAIQAAVTGIISEYSKAGIALKEEWKKLVQEWNPKTNSAENNSWNMGTDIASTLLPELAKNGDYETMLAAIAHSDPLRMEKVSGDVISKMLKEYSNNTVFNRQRTPQENYTLIMKVIKAFRGGEFLWVDRNNPSRKGFNLKPFMDASQDFKKIATLNLASKAYLKDTDTSGILHYNYTDDKNEVLVLLTSVFKQTTTNHDTELRKDFSEFMGNKTKPVKSLVTPSEFKANITI</sequence>
<evidence type="ECO:0000313" key="2">
    <source>
        <dbReference type="EMBL" id="DAF97486.1"/>
    </source>
</evidence>
<protein>
    <submittedName>
        <fullName evidence="2">Uncharacterized protein</fullName>
    </submittedName>
</protein>
<feature type="region of interest" description="Disordered" evidence="1">
    <location>
        <begin position="1"/>
        <end position="30"/>
    </location>
</feature>
<reference evidence="2" key="1">
    <citation type="journal article" date="2021" name="Proc. Natl. Acad. Sci. U.S.A.">
        <title>A Catalog of Tens of Thousands of Viruses from Human Metagenomes Reveals Hidden Associations with Chronic Diseases.</title>
        <authorList>
            <person name="Tisza M.J."/>
            <person name="Buck C.B."/>
        </authorList>
    </citation>
    <scope>NUCLEOTIDE SEQUENCE</scope>
    <source>
        <strain evidence="2">CtijX18</strain>
    </source>
</reference>
<evidence type="ECO:0000256" key="1">
    <source>
        <dbReference type="SAM" id="MobiDB-lite"/>
    </source>
</evidence>
<proteinExistence type="predicted"/>